<reference evidence="1 2" key="1">
    <citation type="submission" date="2016-09" db="EMBL/GenBank/DDBJ databases">
        <title>Extensive genetic diversity and differential bi-allelic expression allows diatom success in the polar Southern Ocean.</title>
        <authorList>
            <consortium name="DOE Joint Genome Institute"/>
            <person name="Mock T."/>
            <person name="Otillar R.P."/>
            <person name="Strauss J."/>
            <person name="Dupont C."/>
            <person name="Frickenhaus S."/>
            <person name="Maumus F."/>
            <person name="Mcmullan M."/>
            <person name="Sanges R."/>
            <person name="Schmutz J."/>
            <person name="Toseland A."/>
            <person name="Valas R."/>
            <person name="Veluchamy A."/>
            <person name="Ward B.J."/>
            <person name="Allen A."/>
            <person name="Barry K."/>
            <person name="Falciatore A."/>
            <person name="Ferrante M."/>
            <person name="Fortunato A.E."/>
            <person name="Gloeckner G."/>
            <person name="Gruber A."/>
            <person name="Hipkin R."/>
            <person name="Janech M."/>
            <person name="Kroth P."/>
            <person name="Leese F."/>
            <person name="Lindquist E."/>
            <person name="Lyon B.R."/>
            <person name="Martin J."/>
            <person name="Mayer C."/>
            <person name="Parker M."/>
            <person name="Quesneville H."/>
            <person name="Raymond J."/>
            <person name="Uhlig C."/>
            <person name="Valentin K.U."/>
            <person name="Worden A.Z."/>
            <person name="Armbrust E.V."/>
            <person name="Bowler C."/>
            <person name="Green B."/>
            <person name="Moulton V."/>
            <person name="Van Oosterhout C."/>
            <person name="Grigoriev I."/>
        </authorList>
    </citation>
    <scope>NUCLEOTIDE SEQUENCE [LARGE SCALE GENOMIC DNA]</scope>
    <source>
        <strain evidence="1 2">CCMP1102</strain>
    </source>
</reference>
<dbReference type="AlphaFoldDB" id="A0A1E7FYS7"/>
<sequence length="331" mass="37361">MLSRIVLFLKSNTNDVSYCYYATDLIKRYLHADYTVNSLLTSIPPNRMTSKFIQQGGIQILVLANDAYAKKRKTTSQLRALKNIWMTINLILFLQPIGEDATEVLDKNQCISIFESCIKTMNMLKNDNNDVSCNNDGSAQPDVDDDIAYYSSVVAGYIFKTLRFFIESKVMPINDIIDTNCSKGYVGFLMKDRERTINNGVGVWLEAARFYIACFEQNILSRETRSDVIVLLPFCVECIKKLLGCKKKNDNCFDPSSYPMRLLCEVSKIIGSTTIRKTPGLMTTLGTLVDSNTTDVHQYTKNVAYKLLAHLCKPSRSVTAARALLDFSSKK</sequence>
<proteinExistence type="predicted"/>
<dbReference type="Proteomes" id="UP000095751">
    <property type="component" value="Unassembled WGS sequence"/>
</dbReference>
<keyword evidence="2" id="KW-1185">Reference proteome</keyword>
<dbReference type="InParanoid" id="A0A1E7FYS7"/>
<name>A0A1E7FYS7_9STRA</name>
<dbReference type="KEGG" id="fcy:FRACYDRAFT_267500"/>
<dbReference type="EMBL" id="KV784353">
    <property type="protein sequence ID" value="OEU23312.1"/>
    <property type="molecule type" value="Genomic_DNA"/>
</dbReference>
<accession>A0A1E7FYS7</accession>
<evidence type="ECO:0000313" key="2">
    <source>
        <dbReference type="Proteomes" id="UP000095751"/>
    </source>
</evidence>
<gene>
    <name evidence="1" type="ORF">FRACYDRAFT_267500</name>
</gene>
<evidence type="ECO:0000313" key="1">
    <source>
        <dbReference type="EMBL" id="OEU23312.1"/>
    </source>
</evidence>
<protein>
    <submittedName>
        <fullName evidence="1">Uncharacterized protein</fullName>
    </submittedName>
</protein>
<feature type="non-terminal residue" evidence="1">
    <location>
        <position position="1"/>
    </location>
</feature>
<organism evidence="1 2">
    <name type="scientific">Fragilariopsis cylindrus CCMP1102</name>
    <dbReference type="NCBI Taxonomy" id="635003"/>
    <lineage>
        <taxon>Eukaryota</taxon>
        <taxon>Sar</taxon>
        <taxon>Stramenopiles</taxon>
        <taxon>Ochrophyta</taxon>
        <taxon>Bacillariophyta</taxon>
        <taxon>Bacillariophyceae</taxon>
        <taxon>Bacillariophycidae</taxon>
        <taxon>Bacillariales</taxon>
        <taxon>Bacillariaceae</taxon>
        <taxon>Fragilariopsis</taxon>
    </lineage>
</organism>